<feature type="repeat" description="PPR" evidence="3">
    <location>
        <begin position="197"/>
        <end position="227"/>
    </location>
</feature>
<feature type="repeat" description="PPR" evidence="3">
    <location>
        <begin position="303"/>
        <end position="337"/>
    </location>
</feature>
<feature type="repeat" description="PPR" evidence="3">
    <location>
        <begin position="373"/>
        <end position="407"/>
    </location>
</feature>
<feature type="repeat" description="PPR" evidence="3">
    <location>
        <begin position="583"/>
        <end position="617"/>
    </location>
</feature>
<feature type="repeat" description="PPR" evidence="3">
    <location>
        <begin position="618"/>
        <end position="652"/>
    </location>
</feature>
<dbReference type="InterPro" id="IPR002885">
    <property type="entry name" value="PPR_rpt"/>
</dbReference>
<dbReference type="SUPFAM" id="SSF48452">
    <property type="entry name" value="TPR-like"/>
    <property type="match status" value="1"/>
</dbReference>
<feature type="repeat" description="PPR" evidence="3">
    <location>
        <begin position="875"/>
        <end position="909"/>
    </location>
</feature>
<organism evidence="4 5">
    <name type="scientific">Hevea brasiliensis</name>
    <name type="common">Para rubber tree</name>
    <name type="synonym">Siphonia brasiliensis</name>
    <dbReference type="NCBI Taxonomy" id="3981"/>
    <lineage>
        <taxon>Eukaryota</taxon>
        <taxon>Viridiplantae</taxon>
        <taxon>Streptophyta</taxon>
        <taxon>Embryophyta</taxon>
        <taxon>Tracheophyta</taxon>
        <taxon>Spermatophyta</taxon>
        <taxon>Magnoliopsida</taxon>
        <taxon>eudicotyledons</taxon>
        <taxon>Gunneridae</taxon>
        <taxon>Pentapetalae</taxon>
        <taxon>rosids</taxon>
        <taxon>fabids</taxon>
        <taxon>Malpighiales</taxon>
        <taxon>Euphorbiaceae</taxon>
        <taxon>Crotonoideae</taxon>
        <taxon>Micrandreae</taxon>
        <taxon>Hevea</taxon>
    </lineage>
</organism>
<name>A0ABQ9L360_HEVBR</name>
<keyword evidence="2" id="KW-0677">Repeat</keyword>
<gene>
    <name evidence="4" type="ORF">P3X46_027380</name>
</gene>
<feature type="repeat" description="PPR" evidence="3">
    <location>
        <begin position="338"/>
        <end position="372"/>
    </location>
</feature>
<feature type="repeat" description="PPR" evidence="3">
    <location>
        <begin position="268"/>
        <end position="302"/>
    </location>
</feature>
<evidence type="ECO:0000313" key="4">
    <source>
        <dbReference type="EMBL" id="KAJ9153999.1"/>
    </source>
</evidence>
<evidence type="ECO:0000256" key="1">
    <source>
        <dbReference type="ARBA" id="ARBA00007626"/>
    </source>
</evidence>
<proteinExistence type="inferred from homology"/>
<feature type="repeat" description="PPR" evidence="3">
    <location>
        <begin position="653"/>
        <end position="687"/>
    </location>
</feature>
<accession>A0ABQ9L360</accession>
<dbReference type="Gene3D" id="1.25.40.10">
    <property type="entry name" value="Tetratricopeptide repeat domain"/>
    <property type="match status" value="7"/>
</dbReference>
<reference evidence="4 5" key="1">
    <citation type="journal article" date="2023" name="Plant Biotechnol. J.">
        <title>Chromosome-level wild Hevea brasiliensis genome provides new tools for genomic-assisted breeding and valuable loci to elevate rubber yield.</title>
        <authorList>
            <person name="Cheng H."/>
            <person name="Song X."/>
            <person name="Hu Y."/>
            <person name="Wu T."/>
            <person name="Yang Q."/>
            <person name="An Z."/>
            <person name="Feng S."/>
            <person name="Deng Z."/>
            <person name="Wu W."/>
            <person name="Zeng X."/>
            <person name="Tu M."/>
            <person name="Wang X."/>
            <person name="Huang H."/>
        </authorList>
    </citation>
    <scope>NUCLEOTIDE SEQUENCE [LARGE SCALE GENOMIC DNA]</scope>
    <source>
        <strain evidence="4">MT/VB/25A 57/8</strain>
    </source>
</reference>
<evidence type="ECO:0000313" key="5">
    <source>
        <dbReference type="Proteomes" id="UP001174677"/>
    </source>
</evidence>
<dbReference type="InterPro" id="IPR011990">
    <property type="entry name" value="TPR-like_helical_dom_sf"/>
</dbReference>
<feature type="repeat" description="PPR" evidence="3">
    <location>
        <begin position="548"/>
        <end position="582"/>
    </location>
</feature>
<comment type="caution">
    <text evidence="4">The sequence shown here is derived from an EMBL/GenBank/DDBJ whole genome shotgun (WGS) entry which is preliminary data.</text>
</comment>
<dbReference type="NCBIfam" id="TIGR00756">
    <property type="entry name" value="PPR"/>
    <property type="match status" value="15"/>
</dbReference>
<protein>
    <recommendedName>
        <fullName evidence="6">Pentacotripeptide-repeat region of PRORP domain-containing protein</fullName>
    </recommendedName>
</protein>
<evidence type="ECO:0008006" key="6">
    <source>
        <dbReference type="Google" id="ProtNLM"/>
    </source>
</evidence>
<dbReference type="PANTHER" id="PTHR47941">
    <property type="entry name" value="PENTATRICOPEPTIDE REPEAT-CONTAINING PROTEIN 3, MITOCHONDRIAL"/>
    <property type="match status" value="1"/>
</dbReference>
<evidence type="ECO:0000256" key="3">
    <source>
        <dbReference type="PROSITE-ProRule" id="PRU00708"/>
    </source>
</evidence>
<feature type="repeat" description="PPR" evidence="3">
    <location>
        <begin position="945"/>
        <end position="979"/>
    </location>
</feature>
<feature type="repeat" description="PPR" evidence="3">
    <location>
        <begin position="233"/>
        <end position="267"/>
    </location>
</feature>
<dbReference type="Pfam" id="PF13041">
    <property type="entry name" value="PPR_2"/>
    <property type="match status" value="4"/>
</dbReference>
<dbReference type="PROSITE" id="PS51375">
    <property type="entry name" value="PPR"/>
    <property type="match status" value="15"/>
</dbReference>
<dbReference type="Proteomes" id="UP001174677">
    <property type="component" value="Chromosome 15"/>
</dbReference>
<sequence>MIRQRPASCYSYFRTTKRAMVICTVPLQPPPIPKNLNNHNSLCLSLADDLLRRGRLSLAQQVIQRIIAHSPTVSDAISAVDFAAGRGMELGVGIYGAFVRRLIELGQSKLAYAVYCDNVIAKGIDLDSGIINSMVICLVKLGKLEDAGIFFYNLIGSGSVPCQAACNALFREFCMQEMFLEAFDCLVSISKAKIRLGMRCYNVLIDGLCYKGQVGEAMKVFDIMRERTGFLPTLHNYKSLFYGLCKRGWVVEAESVCGEMEEHGFFLDKVMYTSLMNVYLKDKKIKKAMMVFLRMLKMGCDPDTFTYTALIQGIFKMGHFDKGWMLYNQMNESRMLPDAVTYHILISNYCKAGKVICATMLLNNMACCNLVPSVHSYTALMAALYKDNRFTEVDEVYKSMLNCGVIPDHVLFLILMKNSLRGNELQLSLLMLQDILKHGCGLDPSLLSGSTNVNPMINLEQEIEFLLEKIIRSNLNLANVAFGIYITALCERGKIDAALLCLRKMIDVGCSPLPFTFNSLFKCIRQDGHLEPFEPLIDIMQEWGIVPDLATYLIMVNEYCKWKDLTSAFHVLDQMEERGLKPSVAIYDSIISCLSKEKRMFEAETLFQRMHEAGVDLDATVYTTMINGYFKNGQALEAHQLFEKMIKNDVQPSSHTYTALISGLVKSNMTGKGCRYLDRMLGDGFVPNAVLHTSLIYHFLRKGEFEFAFRLVDLMDSSQIELDVIFYIALVSGLCRNIVGVKKRCKINRTSETKKAREMLLQLLHQRKFVPRETILRFPADSSEHIKCFALELMHRIKRTKFMPNLYLYNSIIFGFCWADRIEDAYNDFELMQKEGICPNEVTFTILIGAYGRAGQINRAIELFNLMNADGYRPDKVTYNTLLRGLCKAGRELNALSLVSAMHKRGFLLNKASYENLLRCFCACYLSIPGFKIFEDMLAHNYVPRRYTANWLLCILCKEKKLNEAHKLLDTMHKRGKFPDALTGRILKQASYLDTAPEMAP</sequence>
<comment type="similarity">
    <text evidence="1">Belongs to the PPR family. P subfamily.</text>
</comment>
<evidence type="ECO:0000256" key="2">
    <source>
        <dbReference type="ARBA" id="ARBA00022737"/>
    </source>
</evidence>
<feature type="repeat" description="PPR" evidence="3">
    <location>
        <begin position="805"/>
        <end position="839"/>
    </location>
</feature>
<dbReference type="Pfam" id="PF01535">
    <property type="entry name" value="PPR"/>
    <property type="match status" value="5"/>
</dbReference>
<keyword evidence="5" id="KW-1185">Reference proteome</keyword>
<feature type="repeat" description="PPR" evidence="3">
    <location>
        <begin position="840"/>
        <end position="874"/>
    </location>
</feature>
<feature type="repeat" description="PPR" evidence="3">
    <location>
        <begin position="478"/>
        <end position="512"/>
    </location>
</feature>
<dbReference type="EMBL" id="JARPOI010000015">
    <property type="protein sequence ID" value="KAJ9153999.1"/>
    <property type="molecule type" value="Genomic_DNA"/>
</dbReference>
<dbReference type="Pfam" id="PF13812">
    <property type="entry name" value="PPR_3"/>
    <property type="match status" value="1"/>
</dbReference>